<dbReference type="NCBIfam" id="TIGR00380">
    <property type="entry name" value="cobal_cbiB"/>
    <property type="match status" value="1"/>
</dbReference>
<reference evidence="10 11" key="1">
    <citation type="submission" date="2016-10" db="EMBL/GenBank/DDBJ databases">
        <authorList>
            <person name="de Groot N.N."/>
        </authorList>
    </citation>
    <scope>NUCLEOTIDE SEQUENCE [LARGE SCALE GENOMIC DNA]</scope>
    <source>
        <strain evidence="10 11">DSM 19073</strain>
    </source>
</reference>
<keyword evidence="7 9" id="KW-1133">Transmembrane helix</keyword>
<dbReference type="PANTHER" id="PTHR34308:SF1">
    <property type="entry name" value="COBALAMIN BIOSYNTHESIS PROTEIN CBIB"/>
    <property type="match status" value="1"/>
</dbReference>
<comment type="function">
    <text evidence="9">Converts cobyric acid to cobinamide by the addition of aminopropanol on the F carboxylic group.</text>
</comment>
<keyword evidence="4 9" id="KW-1003">Cell membrane</keyword>
<dbReference type="PANTHER" id="PTHR34308">
    <property type="entry name" value="COBALAMIN BIOSYNTHESIS PROTEIN CBIB"/>
    <property type="match status" value="1"/>
</dbReference>
<dbReference type="Pfam" id="PF03186">
    <property type="entry name" value="CobD_Cbib"/>
    <property type="match status" value="1"/>
</dbReference>
<dbReference type="STRING" id="390807.SAMN04488095_1724"/>
<dbReference type="UniPathway" id="UPA00148"/>
<comment type="subcellular location">
    <subcellularLocation>
        <location evidence="1 9">Cell membrane</location>
        <topology evidence="1 9">Multi-pass membrane protein</topology>
    </subcellularLocation>
</comment>
<proteinExistence type="inferred from homology"/>
<evidence type="ECO:0000256" key="9">
    <source>
        <dbReference type="HAMAP-Rule" id="MF_00024"/>
    </source>
</evidence>
<keyword evidence="8 9" id="KW-0472">Membrane</keyword>
<keyword evidence="6 9" id="KW-0812">Transmembrane</keyword>
<organism evidence="10 11">
    <name type="scientific">Jannaschia pohangensis</name>
    <dbReference type="NCBI Taxonomy" id="390807"/>
    <lineage>
        <taxon>Bacteria</taxon>
        <taxon>Pseudomonadati</taxon>
        <taxon>Pseudomonadota</taxon>
        <taxon>Alphaproteobacteria</taxon>
        <taxon>Rhodobacterales</taxon>
        <taxon>Roseobacteraceae</taxon>
        <taxon>Jannaschia</taxon>
    </lineage>
</organism>
<dbReference type="GO" id="GO:0015420">
    <property type="term" value="F:ABC-type vitamin B12 transporter activity"/>
    <property type="evidence" value="ECO:0007669"/>
    <property type="project" value="UniProtKB-UniRule"/>
</dbReference>
<dbReference type="EMBL" id="FORA01000002">
    <property type="protein sequence ID" value="SFI91692.1"/>
    <property type="molecule type" value="Genomic_DNA"/>
</dbReference>
<dbReference type="HAMAP" id="MF_00024">
    <property type="entry name" value="CobD_CbiB"/>
    <property type="match status" value="1"/>
</dbReference>
<evidence type="ECO:0000256" key="5">
    <source>
        <dbReference type="ARBA" id="ARBA00022573"/>
    </source>
</evidence>
<dbReference type="GO" id="GO:0009236">
    <property type="term" value="P:cobalamin biosynthetic process"/>
    <property type="evidence" value="ECO:0007669"/>
    <property type="project" value="UniProtKB-UniRule"/>
</dbReference>
<feature type="transmembrane region" description="Helical" evidence="9">
    <location>
        <begin position="51"/>
        <end position="72"/>
    </location>
</feature>
<feature type="transmembrane region" description="Helical" evidence="9">
    <location>
        <begin position="287"/>
        <end position="311"/>
    </location>
</feature>
<dbReference type="AlphaFoldDB" id="A0A1I3M400"/>
<dbReference type="RefSeq" id="WP_092779299.1">
    <property type="nucleotide sequence ID" value="NZ_FORA01000002.1"/>
</dbReference>
<sequence length="313" mass="34049">MTLTLALILDALLGEPERLWSRYPHPAVLMGRAVAWFEARLNKGAGRREKGVLTVAALVVATGLIGWVIALVPDFGLLEIIVAAILLAQKSLVQHVHAVGEALRQSVREGRQAVSMIVGRDTSDMDRSAITRATIESAAENLSDGVVAPAFWFLIAGLPGLMVYKIVNTADSMIGYRTPRYEAFGWAAARLDDVLNWVPARATALLILASHFAMEYWHRVPNDARQHRSPNAGWPEAAMAPLIGVALSGPRSYDGVVEDFAWVNPTGRRDIGPGEIDRTVSALWRTWAGLLAVVFLWEGLLLSLSLLVAAYSP</sequence>
<evidence type="ECO:0000256" key="4">
    <source>
        <dbReference type="ARBA" id="ARBA00022475"/>
    </source>
</evidence>
<protein>
    <recommendedName>
        <fullName evidence="9">Cobalamin biosynthesis protein CobD</fullName>
    </recommendedName>
</protein>
<gene>
    <name evidence="9" type="primary">cobD</name>
    <name evidence="10" type="ORF">SAMN04488095_1724</name>
</gene>
<evidence type="ECO:0000256" key="6">
    <source>
        <dbReference type="ARBA" id="ARBA00022692"/>
    </source>
</evidence>
<evidence type="ECO:0000313" key="10">
    <source>
        <dbReference type="EMBL" id="SFI91692.1"/>
    </source>
</evidence>
<evidence type="ECO:0000256" key="8">
    <source>
        <dbReference type="ARBA" id="ARBA00023136"/>
    </source>
</evidence>
<keyword evidence="5 9" id="KW-0169">Cobalamin biosynthesis</keyword>
<dbReference type="GO" id="GO:0048472">
    <property type="term" value="F:threonine-phosphate decarboxylase activity"/>
    <property type="evidence" value="ECO:0007669"/>
    <property type="project" value="InterPro"/>
</dbReference>
<evidence type="ECO:0000256" key="7">
    <source>
        <dbReference type="ARBA" id="ARBA00022989"/>
    </source>
</evidence>
<comment type="pathway">
    <text evidence="2 9">Cofactor biosynthesis; adenosylcobalamin biosynthesis.</text>
</comment>
<keyword evidence="11" id="KW-1185">Reference proteome</keyword>
<dbReference type="GO" id="GO:0005886">
    <property type="term" value="C:plasma membrane"/>
    <property type="evidence" value="ECO:0007669"/>
    <property type="project" value="UniProtKB-SubCell"/>
</dbReference>
<accession>A0A1I3M400</accession>
<dbReference type="Proteomes" id="UP000199110">
    <property type="component" value="Unassembled WGS sequence"/>
</dbReference>
<evidence type="ECO:0000256" key="1">
    <source>
        <dbReference type="ARBA" id="ARBA00004651"/>
    </source>
</evidence>
<comment type="similarity">
    <text evidence="3 9">Belongs to the CobD/CbiB family.</text>
</comment>
<name>A0A1I3M400_9RHOB</name>
<feature type="transmembrane region" description="Helical" evidence="9">
    <location>
        <begin position="146"/>
        <end position="167"/>
    </location>
</feature>
<dbReference type="OrthoDB" id="9811967at2"/>
<evidence type="ECO:0000256" key="2">
    <source>
        <dbReference type="ARBA" id="ARBA00004953"/>
    </source>
</evidence>
<evidence type="ECO:0000256" key="3">
    <source>
        <dbReference type="ARBA" id="ARBA00006263"/>
    </source>
</evidence>
<dbReference type="InterPro" id="IPR004485">
    <property type="entry name" value="Cobalamin_biosynth_CobD/CbiB"/>
</dbReference>
<comment type="caution">
    <text evidence="9">Lacks conserved residue(s) required for the propagation of feature annotation.</text>
</comment>
<evidence type="ECO:0000313" key="11">
    <source>
        <dbReference type="Proteomes" id="UP000199110"/>
    </source>
</evidence>